<evidence type="ECO:0000256" key="2">
    <source>
        <dbReference type="ARBA" id="ARBA00022475"/>
    </source>
</evidence>
<evidence type="ECO:0000256" key="4">
    <source>
        <dbReference type="ARBA" id="ARBA00022989"/>
    </source>
</evidence>
<dbReference type="EMBL" id="VULZ01000001">
    <property type="protein sequence ID" value="MSS13746.1"/>
    <property type="molecule type" value="Genomic_DNA"/>
</dbReference>
<comment type="caution">
    <text evidence="10">The sequence shown here is derived from an EMBL/GenBank/DDBJ whole genome shotgun (WGS) entry which is preliminary data.</text>
</comment>
<feature type="transmembrane region" description="Helical" evidence="7">
    <location>
        <begin position="368"/>
        <end position="391"/>
    </location>
</feature>
<evidence type="ECO:0000259" key="9">
    <source>
        <dbReference type="Pfam" id="PF12704"/>
    </source>
</evidence>
<feature type="transmembrane region" description="Helical" evidence="7">
    <location>
        <begin position="312"/>
        <end position="336"/>
    </location>
</feature>
<evidence type="ECO:0000256" key="5">
    <source>
        <dbReference type="ARBA" id="ARBA00023136"/>
    </source>
</evidence>
<gene>
    <name evidence="10" type="ORF">FYJ35_01570</name>
</gene>
<keyword evidence="2" id="KW-1003">Cell membrane</keyword>
<feature type="transmembrane region" description="Helical" evidence="7">
    <location>
        <begin position="910"/>
        <end position="929"/>
    </location>
</feature>
<protein>
    <submittedName>
        <fullName evidence="10">FtsX-like permease family protein</fullName>
    </submittedName>
</protein>
<feature type="transmembrane region" description="Helical" evidence="7">
    <location>
        <begin position="867"/>
        <end position="890"/>
    </location>
</feature>
<dbReference type="InterPro" id="IPR050250">
    <property type="entry name" value="Macrolide_Exporter_MacB"/>
</dbReference>
<feature type="transmembrane region" description="Helical" evidence="7">
    <location>
        <begin position="504"/>
        <end position="526"/>
    </location>
</feature>
<keyword evidence="11" id="KW-1185">Reference proteome</keyword>
<dbReference type="PANTHER" id="PTHR30572:SF4">
    <property type="entry name" value="ABC TRANSPORTER PERMEASE YTRF"/>
    <property type="match status" value="1"/>
</dbReference>
<feature type="transmembrane region" description="Helical" evidence="7">
    <location>
        <begin position="22"/>
        <end position="42"/>
    </location>
</feature>
<keyword evidence="4 7" id="KW-1133">Transmembrane helix</keyword>
<comment type="similarity">
    <text evidence="6">Belongs to the ABC-4 integral membrane protein family.</text>
</comment>
<evidence type="ECO:0000259" key="8">
    <source>
        <dbReference type="Pfam" id="PF02687"/>
    </source>
</evidence>
<evidence type="ECO:0000313" key="10">
    <source>
        <dbReference type="EMBL" id="MSS13746.1"/>
    </source>
</evidence>
<reference evidence="10 11" key="1">
    <citation type="submission" date="2019-08" db="EMBL/GenBank/DDBJ databases">
        <title>In-depth cultivation of the pig gut microbiome towards novel bacterial diversity and tailored functional studies.</title>
        <authorList>
            <person name="Wylensek D."/>
            <person name="Hitch T.C.A."/>
            <person name="Clavel T."/>
        </authorList>
    </citation>
    <scope>NUCLEOTIDE SEQUENCE [LARGE SCALE GENOMIC DNA]</scope>
    <source>
        <strain evidence="10 11">Oil+RF-744-WCA-WT-11</strain>
    </source>
</reference>
<comment type="subcellular location">
    <subcellularLocation>
        <location evidence="1">Cell membrane</location>
        <topology evidence="1">Multi-pass membrane protein</topology>
    </subcellularLocation>
</comment>
<dbReference type="GO" id="GO:0022857">
    <property type="term" value="F:transmembrane transporter activity"/>
    <property type="evidence" value="ECO:0007669"/>
    <property type="project" value="TreeGrafter"/>
</dbReference>
<evidence type="ECO:0000256" key="3">
    <source>
        <dbReference type="ARBA" id="ARBA00022692"/>
    </source>
</evidence>
<evidence type="ECO:0000256" key="6">
    <source>
        <dbReference type="ARBA" id="ARBA00038076"/>
    </source>
</evidence>
<evidence type="ECO:0000256" key="1">
    <source>
        <dbReference type="ARBA" id="ARBA00004651"/>
    </source>
</evidence>
<feature type="transmembrane region" description="Helical" evidence="7">
    <location>
        <begin position="422"/>
        <end position="440"/>
    </location>
</feature>
<dbReference type="Pfam" id="PF12704">
    <property type="entry name" value="MacB_PCD"/>
    <property type="match status" value="1"/>
</dbReference>
<evidence type="ECO:0000313" key="11">
    <source>
        <dbReference type="Proteomes" id="UP000481852"/>
    </source>
</evidence>
<feature type="transmembrane region" description="Helical" evidence="7">
    <location>
        <begin position="820"/>
        <end position="846"/>
    </location>
</feature>
<feature type="domain" description="ABC3 transporter permease C-terminal" evidence="8">
    <location>
        <begin position="823"/>
        <end position="928"/>
    </location>
</feature>
<accession>A0A6L5X429</accession>
<feature type="domain" description="MacB-like periplasmic core" evidence="9">
    <location>
        <begin position="24"/>
        <end position="159"/>
    </location>
</feature>
<name>A0A6L5X429_9FIRM</name>
<keyword evidence="3 7" id="KW-0812">Transmembrane</keyword>
<feature type="domain" description="ABC3 transporter permease C-terminal" evidence="8">
    <location>
        <begin position="318"/>
        <end position="449"/>
    </location>
</feature>
<evidence type="ECO:0000256" key="7">
    <source>
        <dbReference type="SAM" id="Phobius"/>
    </source>
</evidence>
<dbReference type="RefSeq" id="WP_154522150.1">
    <property type="nucleotide sequence ID" value="NZ_VULZ01000001.1"/>
</dbReference>
<dbReference type="Proteomes" id="UP000481852">
    <property type="component" value="Unassembled WGS sequence"/>
</dbReference>
<sequence>MSRGNAVFLVTRRYMQKNRKRNILYILGLTLCIALLVCVFIGRDTAVRYMADVTAAGSGDWHIAFSNVRKGEYEKIASYPFVAKVGISGNEGDTVFPQSGNPERPFLNIRLYNSSMFSMANIHVSEGRLPQREGEVVLSRTALDDGGTIALGDTIKVQTFRRFIHNFSGTDLVFPFLELQIKAGQTVKVGDSFGYFPEGDAFYKECQEIHVPTGYETSLRVVGFMEVPYYENAGQAAYTALTYLPDRSTTEPTDSSFGKVTVSVELTDGSLNSGAVSGLRSQLEEEWGDRVTFNDKVLSFFGMSGDSTINKIIAAAQIFFVLFILAATMILIRNIFNISYEQRCRYLGMLSSAGATARQKRSSVYYEAFRLLMPSLPLGFFSGLLIVWGGVRILKPITEMMQQGAALAILSDVPVRLTVRPGAVFLVVCCSVGIVLLSALRPAARIGKVGPIESIRGVEDAAGGRRAQGSRRIVHRKKPFIRESGIRLLAKGFFRHEKQQQGSIVRALAVFFAIIMTVSYAGTGVIQMVDYKLNRSSDEVVGDELKRKWSVVSDGDESADMDQVYSQLKKTAGIRNLIRYDESTPGVFTSTARDLYSQEYWNALYQVLKQYGVSKKAFTRDYYQNGFFGTVSVLALDDREFDKMLKAVGGDSEGSGDNPTDHVAGAEKVVSCILCSSGNLSTDSYQIWGKKPSGYKYVEISRMTDKKVGDRIQTTLTGDDGKDHAVSFRIAGIGDIKQVSRWLKINDGQYIRLFVRESLVKWANRRLKQAFSTVISFDAGKEAEPVLSQIESAKHLQLVDSGSLESGSFLEMVAKMIRTLMLLFLLFSSLICFLNVYNSVCSLFVVRRRQNAMLRSVGMTRREMRRLVLREFSGLILKAVLVSLPVSAALCLVFDRVIMEAFGRFSIPVPYGMIGLMILATAVVVLCIAQCRCKREAASDIIEEIKTESI</sequence>
<dbReference type="Pfam" id="PF02687">
    <property type="entry name" value="FtsX"/>
    <property type="match status" value="2"/>
</dbReference>
<dbReference type="InterPro" id="IPR003838">
    <property type="entry name" value="ABC3_permease_C"/>
</dbReference>
<organism evidence="10 11">
    <name type="scientific">Porcincola intestinalis</name>
    <dbReference type="NCBI Taxonomy" id="2606632"/>
    <lineage>
        <taxon>Bacteria</taxon>
        <taxon>Bacillati</taxon>
        <taxon>Bacillota</taxon>
        <taxon>Clostridia</taxon>
        <taxon>Lachnospirales</taxon>
        <taxon>Lachnospiraceae</taxon>
        <taxon>Porcincola</taxon>
    </lineage>
</organism>
<keyword evidence="5 7" id="KW-0472">Membrane</keyword>
<dbReference type="AlphaFoldDB" id="A0A6L5X429"/>
<dbReference type="InterPro" id="IPR025857">
    <property type="entry name" value="MacB_PCD"/>
</dbReference>
<dbReference type="PANTHER" id="PTHR30572">
    <property type="entry name" value="MEMBRANE COMPONENT OF TRANSPORTER-RELATED"/>
    <property type="match status" value="1"/>
</dbReference>
<proteinExistence type="inferred from homology"/>
<dbReference type="GO" id="GO:0005886">
    <property type="term" value="C:plasma membrane"/>
    <property type="evidence" value="ECO:0007669"/>
    <property type="project" value="UniProtKB-SubCell"/>
</dbReference>